<reference evidence="1" key="1">
    <citation type="submission" date="2022-03" db="EMBL/GenBank/DDBJ databases">
        <authorList>
            <person name="Sayadi A."/>
        </authorList>
    </citation>
    <scope>NUCLEOTIDE SEQUENCE</scope>
</reference>
<protein>
    <submittedName>
        <fullName evidence="1">Uncharacterized protein</fullName>
    </submittedName>
</protein>
<evidence type="ECO:0000313" key="1">
    <source>
        <dbReference type="EMBL" id="CAH1984556.1"/>
    </source>
</evidence>
<gene>
    <name evidence="1" type="ORF">ACAOBT_LOCUS16177</name>
</gene>
<dbReference type="AlphaFoldDB" id="A0A9P0PGB8"/>
<sequence>MCLTTKDQEKLRVLERKVIRRIMGPVKDNNEVLRPLRNEEIMTILNQEDIVRFIKSQRLR</sequence>
<accession>A0A9P0PGB8</accession>
<dbReference type="OrthoDB" id="410404at2759"/>
<evidence type="ECO:0000313" key="2">
    <source>
        <dbReference type="Proteomes" id="UP001152888"/>
    </source>
</evidence>
<proteinExistence type="predicted"/>
<dbReference type="EMBL" id="CAKOFQ010006959">
    <property type="protein sequence ID" value="CAH1984556.1"/>
    <property type="molecule type" value="Genomic_DNA"/>
</dbReference>
<organism evidence="1 2">
    <name type="scientific">Acanthoscelides obtectus</name>
    <name type="common">Bean weevil</name>
    <name type="synonym">Bruchus obtectus</name>
    <dbReference type="NCBI Taxonomy" id="200917"/>
    <lineage>
        <taxon>Eukaryota</taxon>
        <taxon>Metazoa</taxon>
        <taxon>Ecdysozoa</taxon>
        <taxon>Arthropoda</taxon>
        <taxon>Hexapoda</taxon>
        <taxon>Insecta</taxon>
        <taxon>Pterygota</taxon>
        <taxon>Neoptera</taxon>
        <taxon>Endopterygota</taxon>
        <taxon>Coleoptera</taxon>
        <taxon>Polyphaga</taxon>
        <taxon>Cucujiformia</taxon>
        <taxon>Chrysomeloidea</taxon>
        <taxon>Chrysomelidae</taxon>
        <taxon>Bruchinae</taxon>
        <taxon>Bruchini</taxon>
        <taxon>Acanthoscelides</taxon>
    </lineage>
</organism>
<name>A0A9P0PGB8_ACAOB</name>
<dbReference type="Proteomes" id="UP001152888">
    <property type="component" value="Unassembled WGS sequence"/>
</dbReference>
<keyword evidence="2" id="KW-1185">Reference proteome</keyword>
<comment type="caution">
    <text evidence="1">The sequence shown here is derived from an EMBL/GenBank/DDBJ whole genome shotgun (WGS) entry which is preliminary data.</text>
</comment>